<sequence length="382" mass="44085">MMDCKRALQLIHRYIDGELDAAQKEELEKHIESCESCRKEYQLEKNIIESLKNTPPLELPEDFNKKIHEKLVNQKNILEKKKERLKKTLTVAVIAASFILMTVFVVNIFKFDKSSRIESSAPLNNIKMTQSADLSKKEGINNEGNMFSITGQRGLPAGTSRKITKNATVSLEVEDVNVCYDKVFKLVKEAKGFIESSDETVFTDDTKRINLVLKVREDKFESVISQIKEFGKVTALRIDSKDVTDQYYDLKARLKNLEIEEQKLQDIMNKAPTVKEMLEVESEINRIRSEIESMKEQLKVWENLTSLGTINLSIKEVSRIEKSSTLGSFREIGREAKQAFVNNVNFLMFFIKKLIIILVIILPYIVLVLIGYKVYIYIKKRR</sequence>
<feature type="domain" description="DUF4349" evidence="6">
    <location>
        <begin position="161"/>
        <end position="374"/>
    </location>
</feature>
<evidence type="ECO:0000313" key="8">
    <source>
        <dbReference type="Proteomes" id="UP000184127"/>
    </source>
</evidence>
<keyword evidence="3" id="KW-0175">Coiled coil</keyword>
<dbReference type="InterPro" id="IPR027383">
    <property type="entry name" value="Znf_put"/>
</dbReference>
<feature type="transmembrane region" description="Helical" evidence="4">
    <location>
        <begin position="354"/>
        <end position="378"/>
    </location>
</feature>
<dbReference type="Proteomes" id="UP000184127">
    <property type="component" value="Unassembled WGS sequence"/>
</dbReference>
<evidence type="ECO:0000256" key="4">
    <source>
        <dbReference type="SAM" id="Phobius"/>
    </source>
</evidence>
<dbReference type="Gene3D" id="1.10.10.1320">
    <property type="entry name" value="Anti-sigma factor, zinc-finger domain"/>
    <property type="match status" value="1"/>
</dbReference>
<proteinExistence type="inferred from homology"/>
<reference evidence="8" key="1">
    <citation type="submission" date="2016-11" db="EMBL/GenBank/DDBJ databases">
        <authorList>
            <person name="Varghese N."/>
            <person name="Submissions S."/>
        </authorList>
    </citation>
    <scope>NUCLEOTIDE SEQUENCE [LARGE SCALE GENOMIC DNA]</scope>
    <source>
        <strain evidence="8">DSM 18761</strain>
    </source>
</reference>
<name>A0A1M4Z1X6_9THEO</name>
<evidence type="ECO:0000259" key="6">
    <source>
        <dbReference type="Pfam" id="PF14257"/>
    </source>
</evidence>
<dbReference type="EMBL" id="FQUR01000015">
    <property type="protein sequence ID" value="SHF12083.1"/>
    <property type="molecule type" value="Genomic_DNA"/>
</dbReference>
<protein>
    <recommendedName>
        <fullName evidence="2">Anti-sigma-W factor RsiW</fullName>
    </recommendedName>
</protein>
<dbReference type="RefSeq" id="WP_072969150.1">
    <property type="nucleotide sequence ID" value="NZ_FQUR01000015.1"/>
</dbReference>
<keyword evidence="4" id="KW-0472">Membrane</keyword>
<evidence type="ECO:0000256" key="1">
    <source>
        <dbReference type="ARBA" id="ARBA00024353"/>
    </source>
</evidence>
<feature type="domain" description="Putative zinc-finger" evidence="5">
    <location>
        <begin position="4"/>
        <end position="38"/>
    </location>
</feature>
<keyword evidence="8" id="KW-1185">Reference proteome</keyword>
<feature type="coiled-coil region" evidence="3">
    <location>
        <begin position="24"/>
        <end position="88"/>
    </location>
</feature>
<feature type="coiled-coil region" evidence="3">
    <location>
        <begin position="240"/>
        <end position="304"/>
    </location>
</feature>
<keyword evidence="4" id="KW-1133">Transmembrane helix</keyword>
<comment type="similarity">
    <text evidence="1">Belongs to the zinc-associated anti-sigma factor (ZAS) superfamily. Anti-sigma-W factor family.</text>
</comment>
<gene>
    <name evidence="7" type="ORF">SAMN02745195_01879</name>
</gene>
<dbReference type="AlphaFoldDB" id="A0A1M4Z1X6"/>
<dbReference type="Pfam" id="PF13490">
    <property type="entry name" value="zf-HC2"/>
    <property type="match status" value="1"/>
</dbReference>
<evidence type="ECO:0000259" key="5">
    <source>
        <dbReference type="Pfam" id="PF13490"/>
    </source>
</evidence>
<dbReference type="Pfam" id="PF14257">
    <property type="entry name" value="DUF4349"/>
    <property type="match status" value="1"/>
</dbReference>
<organism evidence="7 8">
    <name type="scientific">Thermoanaerobacter uzonensis DSM 18761</name>
    <dbReference type="NCBI Taxonomy" id="1123369"/>
    <lineage>
        <taxon>Bacteria</taxon>
        <taxon>Bacillati</taxon>
        <taxon>Bacillota</taxon>
        <taxon>Clostridia</taxon>
        <taxon>Thermoanaerobacterales</taxon>
        <taxon>Thermoanaerobacteraceae</taxon>
        <taxon>Thermoanaerobacter</taxon>
    </lineage>
</organism>
<evidence type="ECO:0000256" key="3">
    <source>
        <dbReference type="SAM" id="Coils"/>
    </source>
</evidence>
<dbReference type="InterPro" id="IPR025645">
    <property type="entry name" value="DUF4349"/>
</dbReference>
<dbReference type="InterPro" id="IPR041916">
    <property type="entry name" value="Anti_sigma_zinc_sf"/>
</dbReference>
<evidence type="ECO:0000313" key="7">
    <source>
        <dbReference type="EMBL" id="SHF12083.1"/>
    </source>
</evidence>
<evidence type="ECO:0000256" key="2">
    <source>
        <dbReference type="ARBA" id="ARBA00024438"/>
    </source>
</evidence>
<accession>A0A1M4Z1X6</accession>
<feature type="transmembrane region" description="Helical" evidence="4">
    <location>
        <begin position="89"/>
        <end position="109"/>
    </location>
</feature>
<keyword evidence="4" id="KW-0812">Transmembrane</keyword>